<evidence type="ECO:0000313" key="3">
    <source>
        <dbReference type="EMBL" id="MDN4163592.1"/>
    </source>
</evidence>
<keyword evidence="4" id="KW-1185">Reference proteome</keyword>
<organism evidence="3 4">
    <name type="scientific">Nocardioides abyssi</name>
    <dbReference type="NCBI Taxonomy" id="3058370"/>
    <lineage>
        <taxon>Bacteria</taxon>
        <taxon>Bacillati</taxon>
        <taxon>Actinomycetota</taxon>
        <taxon>Actinomycetes</taxon>
        <taxon>Propionibacteriales</taxon>
        <taxon>Nocardioidaceae</taxon>
        <taxon>Nocardioides</taxon>
    </lineage>
</organism>
<evidence type="ECO:0000259" key="2">
    <source>
        <dbReference type="Pfam" id="PF18970"/>
    </source>
</evidence>
<feature type="domain" description="DUF5709" evidence="2">
    <location>
        <begin position="124"/>
        <end position="172"/>
    </location>
</feature>
<accession>A0ABT8EZJ8</accession>
<feature type="region of interest" description="Disordered" evidence="1">
    <location>
        <begin position="1"/>
        <end position="142"/>
    </location>
</feature>
<dbReference type="RefSeq" id="WP_300962928.1">
    <property type="nucleotide sequence ID" value="NZ_JAUHJR010000018.1"/>
</dbReference>
<dbReference type="InterPro" id="IPR043763">
    <property type="entry name" value="DUF5709"/>
</dbReference>
<proteinExistence type="predicted"/>
<sequence length="175" mass="18598">MSQNDPAADNAATGTDPSVDVTEDASDNESYHGYSVDDETQPQSSGDSLVQENSDIGEPLDEGYSPPEKYSVAQGYGNTPLEEAMGETFDQRLEQEVPEPDPYEQAEVEAERGELNDDIRQGAQTGDARAGRLVEPDEGAHTDVEKDLVAEDVGIDGAGAGAEEAAVHVVDDDQL</sequence>
<feature type="compositionally biased region" description="Polar residues" evidence="1">
    <location>
        <begin position="41"/>
        <end position="54"/>
    </location>
</feature>
<name>A0ABT8EZJ8_9ACTN</name>
<comment type="caution">
    <text evidence="3">The sequence shown here is derived from an EMBL/GenBank/DDBJ whole genome shotgun (WGS) entry which is preliminary data.</text>
</comment>
<gene>
    <name evidence="3" type="ORF">QWY29_19660</name>
</gene>
<dbReference type="Proteomes" id="UP001168537">
    <property type="component" value="Unassembled WGS sequence"/>
</dbReference>
<evidence type="ECO:0000313" key="4">
    <source>
        <dbReference type="Proteomes" id="UP001168537"/>
    </source>
</evidence>
<feature type="compositionally biased region" description="Basic and acidic residues" evidence="1">
    <location>
        <begin position="109"/>
        <end position="120"/>
    </location>
</feature>
<feature type="compositionally biased region" description="Basic and acidic residues" evidence="1">
    <location>
        <begin position="129"/>
        <end position="142"/>
    </location>
</feature>
<reference evidence="3" key="1">
    <citation type="submission" date="2023-06" db="EMBL/GenBank/DDBJ databases">
        <title>Draft genome sequence of Nocardioides sp. SOB72.</title>
        <authorList>
            <person name="Zhang G."/>
        </authorList>
    </citation>
    <scope>NUCLEOTIDE SEQUENCE</scope>
    <source>
        <strain evidence="3">SOB72</strain>
    </source>
</reference>
<feature type="compositionally biased region" description="Acidic residues" evidence="1">
    <location>
        <begin position="96"/>
        <end position="108"/>
    </location>
</feature>
<dbReference type="Pfam" id="PF18970">
    <property type="entry name" value="DUF5709"/>
    <property type="match status" value="1"/>
</dbReference>
<evidence type="ECO:0000256" key="1">
    <source>
        <dbReference type="SAM" id="MobiDB-lite"/>
    </source>
</evidence>
<dbReference type="EMBL" id="JAUHJR010000018">
    <property type="protein sequence ID" value="MDN4163592.1"/>
    <property type="molecule type" value="Genomic_DNA"/>
</dbReference>
<protein>
    <submittedName>
        <fullName evidence="3">DUF5709 domain-containing protein</fullName>
    </submittedName>
</protein>